<dbReference type="Gene3D" id="3.40.630.30">
    <property type="match status" value="1"/>
</dbReference>
<protein>
    <submittedName>
        <fullName evidence="1">Uncharacterized protein</fullName>
    </submittedName>
</protein>
<name>A0A8H9GHW3_9DEIO</name>
<evidence type="ECO:0000313" key="1">
    <source>
        <dbReference type="EMBL" id="GGM28268.1"/>
    </source>
</evidence>
<dbReference type="AlphaFoldDB" id="A0A8H9GHW3"/>
<organism evidence="1 2">
    <name type="scientific">Deinococcus arenae</name>
    <dbReference type="NCBI Taxonomy" id="1452751"/>
    <lineage>
        <taxon>Bacteria</taxon>
        <taxon>Thermotogati</taxon>
        <taxon>Deinococcota</taxon>
        <taxon>Deinococci</taxon>
        <taxon>Deinococcales</taxon>
        <taxon>Deinococcaceae</taxon>
        <taxon>Deinococcus</taxon>
    </lineage>
</organism>
<reference evidence="2" key="1">
    <citation type="journal article" date="2019" name="Int. J. Syst. Evol. Microbiol.">
        <title>The Global Catalogue of Microorganisms (GCM) 10K type strain sequencing project: providing services to taxonomists for standard genome sequencing and annotation.</title>
        <authorList>
            <consortium name="The Broad Institute Genomics Platform"/>
            <consortium name="The Broad Institute Genome Sequencing Center for Infectious Disease"/>
            <person name="Wu L."/>
            <person name="Ma J."/>
        </authorList>
    </citation>
    <scope>NUCLEOTIDE SEQUENCE [LARGE SCALE GENOMIC DNA]</scope>
    <source>
        <strain evidence="2">JCM 31047</strain>
    </source>
</reference>
<proteinExistence type="predicted"/>
<dbReference type="SUPFAM" id="SSF55729">
    <property type="entry name" value="Acyl-CoA N-acyltransferases (Nat)"/>
    <property type="match status" value="1"/>
</dbReference>
<keyword evidence="2" id="KW-1185">Reference proteome</keyword>
<comment type="caution">
    <text evidence="1">The sequence shown here is derived from an EMBL/GenBank/DDBJ whole genome shotgun (WGS) entry which is preliminary data.</text>
</comment>
<accession>A0A8H9GHW3</accession>
<dbReference type="InterPro" id="IPR016181">
    <property type="entry name" value="Acyl_CoA_acyltransferase"/>
</dbReference>
<dbReference type="EMBL" id="BMQG01000001">
    <property type="protein sequence ID" value="GGM28268.1"/>
    <property type="molecule type" value="Genomic_DNA"/>
</dbReference>
<gene>
    <name evidence="1" type="ORF">GCM10008956_00340</name>
</gene>
<dbReference type="Proteomes" id="UP000600547">
    <property type="component" value="Unassembled WGS sequence"/>
</dbReference>
<evidence type="ECO:0000313" key="2">
    <source>
        <dbReference type="Proteomes" id="UP000600547"/>
    </source>
</evidence>
<sequence>MKISLVAPPHAPLNPVLNMKKTLRSRGGAAGQARWAARPPYPALVTRLYPVRPEDALALLADLLSCAPDDLRPLLAQLLAAWSCPGAAGGAGVIALRRTPRADLEVLGGARPGPRQAEVALALLRAASVAGTPLSAYADDALLPKDVLCTLGWRRAGQYTEWRGALPTPDAPVPAGLRLLPLADVPDLSVRRHAQATYADQLGHTLVGDTDLIPGAHGSDDAVGHVALNASGQGVGVCRAWLAGDTLTVGSPSVHPALRHTPLRHALLRATGDAARARGARRLVMQAWGDTPAETQADAGLGLDAVTVTPIYLSRS</sequence>